<dbReference type="GO" id="GO:0097588">
    <property type="term" value="P:archaeal or bacterial-type flagellum-dependent cell motility"/>
    <property type="evidence" value="ECO:0007669"/>
    <property type="project" value="InterPro"/>
</dbReference>
<organism evidence="7 9">
    <name type="scientific">Halapricum hydrolyticum</name>
    <dbReference type="NCBI Taxonomy" id="2979991"/>
    <lineage>
        <taxon>Archaea</taxon>
        <taxon>Methanobacteriati</taxon>
        <taxon>Methanobacteriota</taxon>
        <taxon>Stenosarchaea group</taxon>
        <taxon>Halobacteria</taxon>
        <taxon>Halobacteriales</taxon>
        <taxon>Haloarculaceae</taxon>
        <taxon>Halapricum</taxon>
    </lineage>
</organism>
<keyword evidence="7" id="KW-0969">Cilium</keyword>
<reference evidence="7" key="1">
    <citation type="submission" date="2023-02" db="EMBL/GenBank/DDBJ databases">
        <title>Enrichment on poylsaccharides allowed isolation of novel metabolic and taxonomic groups of Haloarchaea.</title>
        <authorList>
            <person name="Sorokin D.Y."/>
            <person name="Elcheninov A.G."/>
            <person name="Khizhniak T.V."/>
            <person name="Kolganova T.V."/>
            <person name="Kublanov I.V."/>
        </authorList>
    </citation>
    <scope>NUCLEOTIDE SEQUENCE</scope>
    <source>
        <strain evidence="6 8">HArc-curdl5-1</strain>
        <strain evidence="7">HArc-curdl7</strain>
    </source>
</reference>
<evidence type="ECO:0000313" key="8">
    <source>
        <dbReference type="Proteomes" id="UP001208186"/>
    </source>
</evidence>
<evidence type="ECO:0000313" key="6">
    <source>
        <dbReference type="EMBL" id="MCU4717146.1"/>
    </source>
</evidence>
<dbReference type="InterPro" id="IPR052494">
    <property type="entry name" value="Flagella_assembly_related"/>
</dbReference>
<sequence length="582" mass="60981">MSDFATVAALSSLVGTTMASTSGVSGIGQVAIPADPAVLTLFSAGVVGMSIKNVFDSILSDEEEDDGNEQMSDGAGLMDEDGGDDLGGLGGFEEGDDEFGEFGDDEFGDMDSGPDTDELEHRLDELETEVGSLSSTVNTVRNENEQISETVDEVEENVRKLLDIYEMVTRGVNPFADDIEGGGLGGAGDGDSFGLFDNGQQDDGGDDELDEDIANADAEGFFDDDLVEDDEEGFGESVEDVMGEDELEDSGDPFEEEFDDDALGEDEFDDDFDDGGFEDDFDDGGFEEDTADDDGGSGGGKSFQELKDEYESGEADWADEETGTDDGSADETLEEDLGGATAAGDDAFEDTGDGALDDTEDIGVEDGDVAGDGLEDELADDELFDTVIEDDEGTAAEADTDEATVEADDADTAEATPFEAGEPSADDHDTAGSTGGEPTATDEPAETDAQANNAATTETEATASGGEQTEATASGGKPYLATMPEGYGSELIVIEWLEYLVGQVGIRSTAEAIDYYERIDWVSESVADSLQDYLRGFDDDGSGGDLTIDHHTRSLKYIGQLNGTPQVERMGVSGGGSDGLQR</sequence>
<feature type="compositionally biased region" description="Acidic residues" evidence="4">
    <location>
        <begin position="311"/>
        <end position="337"/>
    </location>
</feature>
<feature type="compositionally biased region" description="Gly residues" evidence="4">
    <location>
        <begin position="181"/>
        <end position="191"/>
    </location>
</feature>
<dbReference type="PANTHER" id="PTHR40698:SF1">
    <property type="entry name" value="FLAGELLA-RELATED PROTEIN D-RELATED"/>
    <property type="match status" value="1"/>
</dbReference>
<dbReference type="InterPro" id="IPR009205">
    <property type="entry name" value="FlaC_arc"/>
</dbReference>
<dbReference type="Proteomes" id="UP001209746">
    <property type="component" value="Unassembled WGS sequence"/>
</dbReference>
<dbReference type="EMBL" id="JAOPKC010000002">
    <property type="protein sequence ID" value="MCU4717146.1"/>
    <property type="molecule type" value="Genomic_DNA"/>
</dbReference>
<keyword evidence="7" id="KW-0966">Cell projection</keyword>
<dbReference type="EMBL" id="JAOPKD010000002">
    <property type="protein sequence ID" value="MCU4726073.1"/>
    <property type="molecule type" value="Genomic_DNA"/>
</dbReference>
<evidence type="ECO:0000256" key="3">
    <source>
        <dbReference type="SAM" id="Coils"/>
    </source>
</evidence>
<dbReference type="AlphaFoldDB" id="A0AAE3I919"/>
<evidence type="ECO:0000256" key="1">
    <source>
        <dbReference type="ARBA" id="ARBA00004618"/>
    </source>
</evidence>
<feature type="domain" description="Archaeal flagella protein FlaD/E" evidence="5">
    <location>
        <begin position="476"/>
        <end position="563"/>
    </location>
</feature>
<proteinExistence type="predicted"/>
<dbReference type="GO" id="GO:0097589">
    <property type="term" value="C:archaeal-type flagellum"/>
    <property type="evidence" value="ECO:0007669"/>
    <property type="project" value="UniProtKB-SubCell"/>
</dbReference>
<feature type="compositionally biased region" description="Low complexity" evidence="4">
    <location>
        <begin position="447"/>
        <end position="473"/>
    </location>
</feature>
<keyword evidence="8" id="KW-1185">Reference proteome</keyword>
<feature type="compositionally biased region" description="Acidic residues" evidence="4">
    <location>
        <begin position="346"/>
        <end position="412"/>
    </location>
</feature>
<dbReference type="InterPro" id="IPR006752">
    <property type="entry name" value="Arch_fla_DE"/>
</dbReference>
<evidence type="ECO:0000256" key="4">
    <source>
        <dbReference type="SAM" id="MobiDB-lite"/>
    </source>
</evidence>
<comment type="subcellular location">
    <subcellularLocation>
        <location evidence="1">Archaeal flagellum</location>
    </subcellularLocation>
</comment>
<dbReference type="Pfam" id="PF05377">
    <property type="entry name" value="FlaC_arch"/>
    <property type="match status" value="1"/>
</dbReference>
<feature type="coiled-coil region" evidence="3">
    <location>
        <begin position="116"/>
        <end position="164"/>
    </location>
</feature>
<accession>A0AAE3I919</accession>
<comment type="caution">
    <text evidence="7">The sequence shown here is derived from an EMBL/GenBank/DDBJ whole genome shotgun (WGS) entry which is preliminary data.</text>
</comment>
<feature type="compositionally biased region" description="Acidic residues" evidence="4">
    <location>
        <begin position="203"/>
        <end position="295"/>
    </location>
</feature>
<keyword evidence="3" id="KW-0175">Coiled coil</keyword>
<evidence type="ECO:0000313" key="7">
    <source>
        <dbReference type="EMBL" id="MCU4726073.1"/>
    </source>
</evidence>
<dbReference type="Proteomes" id="UP001208186">
    <property type="component" value="Unassembled WGS sequence"/>
</dbReference>
<dbReference type="PIRSF" id="PIRSF017066">
    <property type="entry name" value="FlaD_arch_prd"/>
    <property type="match status" value="1"/>
</dbReference>
<dbReference type="InterPro" id="IPR016682">
    <property type="entry name" value="FlaD_prd_arc"/>
</dbReference>
<protein>
    <submittedName>
        <fullName evidence="7">Flagella protein</fullName>
    </submittedName>
</protein>
<feature type="region of interest" description="Disordered" evidence="4">
    <location>
        <begin position="181"/>
        <end position="477"/>
    </location>
</feature>
<dbReference type="RefSeq" id="WP_315907913.1">
    <property type="nucleotide sequence ID" value="NZ_JAOPKC010000002.1"/>
</dbReference>
<gene>
    <name evidence="7" type="ORF">OB914_03680</name>
    <name evidence="6" type="ORF">OB916_03605</name>
</gene>
<evidence type="ECO:0000256" key="2">
    <source>
        <dbReference type="ARBA" id="ARBA00022440"/>
    </source>
</evidence>
<name>A0AAE3I919_9EURY</name>
<dbReference type="Pfam" id="PF04659">
    <property type="entry name" value="Arch_fla_DE"/>
    <property type="match status" value="1"/>
</dbReference>
<keyword evidence="7" id="KW-0282">Flagellum</keyword>
<evidence type="ECO:0000313" key="9">
    <source>
        <dbReference type="Proteomes" id="UP001209746"/>
    </source>
</evidence>
<keyword evidence="2" id="KW-0974">Archaeal flagellum</keyword>
<feature type="compositionally biased region" description="Low complexity" evidence="4">
    <location>
        <begin position="192"/>
        <end position="201"/>
    </location>
</feature>
<evidence type="ECO:0000259" key="5">
    <source>
        <dbReference type="Pfam" id="PF04659"/>
    </source>
</evidence>
<dbReference type="PANTHER" id="PTHR40698">
    <property type="entry name" value="FLAGELLA-RELATED PROTEIN E-RELATED-RELATED"/>
    <property type="match status" value="1"/>
</dbReference>
<feature type="region of interest" description="Disordered" evidence="4">
    <location>
        <begin position="62"/>
        <end position="82"/>
    </location>
</feature>